<feature type="domain" description="Imm-5-like" evidence="1">
    <location>
        <begin position="15"/>
        <end position="140"/>
    </location>
</feature>
<reference evidence="2 3" key="1">
    <citation type="submission" date="2022-03" db="EMBL/GenBank/DDBJ databases">
        <title>Hymenobactersp. isolated from the air.</title>
        <authorList>
            <person name="Won M."/>
            <person name="Kwon S.-W."/>
        </authorList>
    </citation>
    <scope>NUCLEOTIDE SEQUENCE [LARGE SCALE GENOMIC DNA]</scope>
    <source>
        <strain evidence="2 3">KACC 21982</strain>
        <plasmid evidence="2 3">unnamed3</plasmid>
    </source>
</reference>
<geneLocation type="plasmid" evidence="2 3">
    <name>unnamed3</name>
</geneLocation>
<dbReference type="InterPro" id="IPR048667">
    <property type="entry name" value="Imm5-like"/>
</dbReference>
<dbReference type="Pfam" id="PF21805">
    <property type="entry name" value="Imm5_like"/>
    <property type="match status" value="1"/>
</dbReference>
<keyword evidence="2" id="KW-0614">Plasmid</keyword>
<dbReference type="Proteomes" id="UP000831113">
    <property type="component" value="Plasmid unnamed3"/>
</dbReference>
<evidence type="ECO:0000259" key="1">
    <source>
        <dbReference type="Pfam" id="PF21805"/>
    </source>
</evidence>
<accession>A0ABY4D5Z1</accession>
<evidence type="ECO:0000313" key="2">
    <source>
        <dbReference type="EMBL" id="UOG77472.1"/>
    </source>
</evidence>
<evidence type="ECO:0000313" key="3">
    <source>
        <dbReference type="Proteomes" id="UP000831113"/>
    </source>
</evidence>
<dbReference type="RefSeq" id="WP_243803292.1">
    <property type="nucleotide sequence ID" value="NZ_CP094672.1"/>
</dbReference>
<gene>
    <name evidence="2" type="ORF">MTX78_24310</name>
</gene>
<protein>
    <recommendedName>
        <fullName evidence="1">Imm-5-like domain-containing protein</fullName>
    </recommendedName>
</protein>
<organism evidence="2 3">
    <name type="scientific">Hymenobacter tibetensis</name>
    <dbReference type="NCBI Taxonomy" id="497967"/>
    <lineage>
        <taxon>Bacteria</taxon>
        <taxon>Pseudomonadati</taxon>
        <taxon>Bacteroidota</taxon>
        <taxon>Cytophagia</taxon>
        <taxon>Cytophagales</taxon>
        <taxon>Hymenobacteraceae</taxon>
        <taxon>Hymenobacter</taxon>
    </lineage>
</organism>
<keyword evidence="3" id="KW-1185">Reference proteome</keyword>
<name>A0ABY4D5Z1_9BACT</name>
<dbReference type="EMBL" id="CP094672">
    <property type="protein sequence ID" value="UOG77472.1"/>
    <property type="molecule type" value="Genomic_DNA"/>
</dbReference>
<proteinExistence type="predicted"/>
<sequence>MKNSEKKFRNPDLEVHRALALWAATCAERTLPLFEVNQPADNRPSLALQTLREWVRGERTMMECRAAAFAAHAAARQAVNLAAVAAARATGQAAAVAHMYTHARHAGEYAVKAACLAVPTTQAVATMEREKAWQWAQLREDLRLLAPIV</sequence>